<proteinExistence type="predicted"/>
<dbReference type="SUPFAM" id="SSF56672">
    <property type="entry name" value="DNA/RNA polymerases"/>
    <property type="match status" value="1"/>
</dbReference>
<dbReference type="AlphaFoldDB" id="A0AAW2TD24"/>
<gene>
    <name evidence="1" type="ORF">Slati_4273100</name>
</gene>
<dbReference type="EMBL" id="JACGWN010000015">
    <property type="protein sequence ID" value="KAL0402432.1"/>
    <property type="molecule type" value="Genomic_DNA"/>
</dbReference>
<dbReference type="PANTHER" id="PTHR47584:SF14">
    <property type="entry name" value="L10-INTERACTING MYB DOMAIN-CONTAINING PROTEIN-LIKE"/>
    <property type="match status" value="1"/>
</dbReference>
<comment type="caution">
    <text evidence="1">The sequence shown here is derived from an EMBL/GenBank/DDBJ whole genome shotgun (WGS) entry which is preliminary data.</text>
</comment>
<organism evidence="1">
    <name type="scientific">Sesamum latifolium</name>
    <dbReference type="NCBI Taxonomy" id="2727402"/>
    <lineage>
        <taxon>Eukaryota</taxon>
        <taxon>Viridiplantae</taxon>
        <taxon>Streptophyta</taxon>
        <taxon>Embryophyta</taxon>
        <taxon>Tracheophyta</taxon>
        <taxon>Spermatophyta</taxon>
        <taxon>Magnoliopsida</taxon>
        <taxon>eudicotyledons</taxon>
        <taxon>Gunneridae</taxon>
        <taxon>Pentapetalae</taxon>
        <taxon>asterids</taxon>
        <taxon>lamiids</taxon>
        <taxon>Lamiales</taxon>
        <taxon>Pedaliaceae</taxon>
        <taxon>Sesamum</taxon>
    </lineage>
</organism>
<accession>A0AAW2TD24</accession>
<evidence type="ECO:0000313" key="1">
    <source>
        <dbReference type="EMBL" id="KAL0402432.1"/>
    </source>
</evidence>
<protein>
    <submittedName>
        <fullName evidence="1">Transposon Ty3-G Gag-Pol polyprotein</fullName>
    </submittedName>
</protein>
<reference evidence="1" key="1">
    <citation type="submission" date="2020-06" db="EMBL/GenBank/DDBJ databases">
        <authorList>
            <person name="Li T."/>
            <person name="Hu X."/>
            <person name="Zhang T."/>
            <person name="Song X."/>
            <person name="Zhang H."/>
            <person name="Dai N."/>
            <person name="Sheng W."/>
            <person name="Hou X."/>
            <person name="Wei L."/>
        </authorList>
    </citation>
    <scope>NUCLEOTIDE SEQUENCE</scope>
    <source>
        <strain evidence="1">KEN1</strain>
        <tissue evidence="1">Leaf</tissue>
    </source>
</reference>
<dbReference type="InterPro" id="IPR045026">
    <property type="entry name" value="LIMYB"/>
</dbReference>
<dbReference type="PANTHER" id="PTHR47584">
    <property type="match status" value="1"/>
</dbReference>
<dbReference type="InterPro" id="IPR043502">
    <property type="entry name" value="DNA/RNA_pol_sf"/>
</dbReference>
<name>A0AAW2TD24_9LAMI</name>
<sequence>MAAYLIGRHFIIKIGHQNLKYLMEQMISTPSQQRWIAKLISYDYTIIYKKGQVNTVADALSSIPYNLVTENDSLHHFSCVDNEVLEHVKATWCGDDRVQKIIQLKEQDPTTKPQYTWQNGILIRKIKECLTCHMNKQKKVVSPGLLQPLPIPEHIWVDISMDFINELPPSLGKDMILVVVDRLIFMSVFWRVFFKLQRVVSVSLTKCLTMEDFTKTSSPPSSSSSSLSARPPYNTFFTGVELCGSNNDILRLKQKVATPDKMSRKGKEPCTTSLEPRSRIPDAWWDLPQVLSCMKRNRIQYTIAQLKGKTNRLRMLWRKFYDLVYKRTGFGWDPNTCIDTASEDCWAEWVALIANPREFGLRKKGLPHFDLCTEMFSTSVATSNIARSSVMPLLDTNGDDELDVSYPTMEPGQSGRSNNIDAITACSEAKTRKLAKISNNNIEHCMFALSKMEGLSGELFFAMQDHFVLKVRRQKFLLMTDADKRAWVERLGK</sequence>
<reference evidence="1" key="2">
    <citation type="journal article" date="2024" name="Plant">
        <title>Genomic evolution and insights into agronomic trait innovations of Sesamum species.</title>
        <authorList>
            <person name="Miao H."/>
            <person name="Wang L."/>
            <person name="Qu L."/>
            <person name="Liu H."/>
            <person name="Sun Y."/>
            <person name="Le M."/>
            <person name="Wang Q."/>
            <person name="Wei S."/>
            <person name="Zheng Y."/>
            <person name="Lin W."/>
            <person name="Duan Y."/>
            <person name="Cao H."/>
            <person name="Xiong S."/>
            <person name="Wang X."/>
            <person name="Wei L."/>
            <person name="Li C."/>
            <person name="Ma Q."/>
            <person name="Ju M."/>
            <person name="Zhao R."/>
            <person name="Li G."/>
            <person name="Mu C."/>
            <person name="Tian Q."/>
            <person name="Mei H."/>
            <person name="Zhang T."/>
            <person name="Gao T."/>
            <person name="Zhang H."/>
        </authorList>
    </citation>
    <scope>NUCLEOTIDE SEQUENCE</scope>
    <source>
        <strain evidence="1">KEN1</strain>
    </source>
</reference>